<dbReference type="PANTHER" id="PTHR36195">
    <property type="entry name" value="DOMAIN PROTEIN, PUTATIVE (AFU_ORTHOLOGUE AFUA_5G01990)-RELATED-RELATED"/>
    <property type="match status" value="1"/>
</dbReference>
<dbReference type="PANTHER" id="PTHR36195:SF4">
    <property type="entry name" value="DOMAIN PROTEIN, PUTATIVE (AFU_ORTHOLOGUE AFUA_5G01990)-RELATED"/>
    <property type="match status" value="1"/>
</dbReference>
<comment type="caution">
    <text evidence="1">The sequence shown here is derived from an EMBL/GenBank/DDBJ whole genome shotgun (WGS) entry which is preliminary data.</text>
</comment>
<name>A0A7K0DYQ0_9NOCA</name>
<dbReference type="EMBL" id="WEGI01000015">
    <property type="protein sequence ID" value="MQY30845.1"/>
    <property type="molecule type" value="Genomic_DNA"/>
</dbReference>
<dbReference type="AlphaFoldDB" id="A0A7K0DYQ0"/>
<dbReference type="InterPro" id="IPR020835">
    <property type="entry name" value="Catalase_sf"/>
</dbReference>
<dbReference type="GO" id="GO:0020037">
    <property type="term" value="F:heme binding"/>
    <property type="evidence" value="ECO:0007669"/>
    <property type="project" value="InterPro"/>
</dbReference>
<reference evidence="1 2" key="1">
    <citation type="submission" date="2019-10" db="EMBL/GenBank/DDBJ databases">
        <title>Nocardia macrotermitis sp. nov. and Nocardia aurantia sp. nov., isolated from the gut of fungus growing-termite Macrotermes natalensis.</title>
        <authorList>
            <person name="Benndorf R."/>
            <person name="Schwitalla J."/>
            <person name="Martin K."/>
            <person name="De Beer W."/>
            <person name="Kaster A.-K."/>
            <person name="Vollmers J."/>
            <person name="Poulsen M."/>
            <person name="Beemelmanns C."/>
        </authorList>
    </citation>
    <scope>NUCLEOTIDE SEQUENCE [LARGE SCALE GENOMIC DNA]</scope>
    <source>
        <strain evidence="1 2">RB56</strain>
    </source>
</reference>
<accession>A0A7K0DYQ0</accession>
<evidence type="ECO:0008006" key="3">
    <source>
        <dbReference type="Google" id="ProtNLM"/>
    </source>
</evidence>
<dbReference type="SUPFAM" id="SSF56634">
    <property type="entry name" value="Heme-dependent catalase-like"/>
    <property type="match status" value="1"/>
</dbReference>
<dbReference type="RefSeq" id="WP_153348099.1">
    <property type="nucleotide sequence ID" value="NZ_WEGI01000015.1"/>
</dbReference>
<keyword evidence="2" id="KW-1185">Reference proteome</keyword>
<dbReference type="OrthoDB" id="9765610at2"/>
<proteinExistence type="predicted"/>
<gene>
    <name evidence="1" type="ORF">NRB56_64490</name>
</gene>
<organism evidence="1 2">
    <name type="scientific">Nocardia aurantia</name>
    <dbReference type="NCBI Taxonomy" id="2585199"/>
    <lineage>
        <taxon>Bacteria</taxon>
        <taxon>Bacillati</taxon>
        <taxon>Actinomycetota</taxon>
        <taxon>Actinomycetes</taxon>
        <taxon>Mycobacteriales</taxon>
        <taxon>Nocardiaceae</taxon>
        <taxon>Nocardia</taxon>
    </lineage>
</organism>
<protein>
    <recommendedName>
        <fullName evidence="3">Catalase</fullName>
    </recommendedName>
</protein>
<dbReference type="CDD" id="cd08152">
    <property type="entry name" value="y4iL_like"/>
    <property type="match status" value="1"/>
</dbReference>
<dbReference type="Proteomes" id="UP000431401">
    <property type="component" value="Unassembled WGS sequence"/>
</dbReference>
<evidence type="ECO:0000313" key="1">
    <source>
        <dbReference type="EMBL" id="MQY30845.1"/>
    </source>
</evidence>
<evidence type="ECO:0000313" key="2">
    <source>
        <dbReference type="Proteomes" id="UP000431401"/>
    </source>
</evidence>
<sequence>MTDLATPNTTGDTWVRYRDDLERPRPDEEEIIDRIIAVLRRNNERAYRTYKRGVRDAHAKSHGILRGELIVPAGLPKELAQGLFATPGSYPVVARLSSTSGAIRSDQLRGVRGLGIKVLGARGPRALPGDDATTQDFIMVTHREFLFADAHAYLTQGMPTAWALARLSDPVLRVGSNALAALDERVLRRIGRPLPPTLGVFVRPNTHILGDTFYSSAPLRWGDHVAKLLYTPSSPEVVALRDRPMDAVGINALQDLVVDFFATHSAEYELRVQLCTDPRVMPIEDATVPWPESVSPHRTVATIRFDRQDPYTPERRAFGDDVLSFNSWRGLAAHRPMGSINRLKKRVYEASSNFRHDVNNAARFEPTDISQLPQ</sequence>
<dbReference type="Gene3D" id="2.40.180.10">
    <property type="entry name" value="Catalase core domain"/>
    <property type="match status" value="2"/>
</dbReference>